<protein>
    <submittedName>
        <fullName evidence="2">Uncharacterized protein</fullName>
    </submittedName>
</protein>
<keyword evidence="1" id="KW-1133">Transmembrane helix</keyword>
<feature type="transmembrane region" description="Helical" evidence="1">
    <location>
        <begin position="136"/>
        <end position="156"/>
    </location>
</feature>
<reference evidence="2" key="1">
    <citation type="journal article" date="2021" name="Nat. Commun.">
        <title>Genetic determinants of endophytism in the Arabidopsis root mycobiome.</title>
        <authorList>
            <person name="Mesny F."/>
            <person name="Miyauchi S."/>
            <person name="Thiergart T."/>
            <person name="Pickel B."/>
            <person name="Atanasova L."/>
            <person name="Karlsson M."/>
            <person name="Huettel B."/>
            <person name="Barry K.W."/>
            <person name="Haridas S."/>
            <person name="Chen C."/>
            <person name="Bauer D."/>
            <person name="Andreopoulos W."/>
            <person name="Pangilinan J."/>
            <person name="LaButti K."/>
            <person name="Riley R."/>
            <person name="Lipzen A."/>
            <person name="Clum A."/>
            <person name="Drula E."/>
            <person name="Henrissat B."/>
            <person name="Kohler A."/>
            <person name="Grigoriev I.V."/>
            <person name="Martin F.M."/>
            <person name="Hacquard S."/>
        </authorList>
    </citation>
    <scope>NUCLEOTIDE SEQUENCE</scope>
    <source>
        <strain evidence="2">MPI-CAGE-CH-0243</strain>
    </source>
</reference>
<gene>
    <name evidence="2" type="ORF">B0J11DRAFT_106376</name>
</gene>
<organism evidence="2 3">
    <name type="scientific">Dendryphion nanum</name>
    <dbReference type="NCBI Taxonomy" id="256645"/>
    <lineage>
        <taxon>Eukaryota</taxon>
        <taxon>Fungi</taxon>
        <taxon>Dikarya</taxon>
        <taxon>Ascomycota</taxon>
        <taxon>Pezizomycotina</taxon>
        <taxon>Dothideomycetes</taxon>
        <taxon>Pleosporomycetidae</taxon>
        <taxon>Pleosporales</taxon>
        <taxon>Torulaceae</taxon>
        <taxon>Dendryphion</taxon>
    </lineage>
</organism>
<evidence type="ECO:0000313" key="2">
    <source>
        <dbReference type="EMBL" id="KAH7116994.1"/>
    </source>
</evidence>
<sequence length="221" mass="25023">MQCKRRPRFFHRTKEPLPENKINYNHYPFPPSAFVHAMGKLLCANLFSSSSCICILHLAYTLTHLYNSGLSIASPRYLSSLPASTYLPHTSSPSSLSPPSLAQKCRCMISEKDSKSLHASARPVRINLLRQRESQVVMHACIYISEFLILILILFWKGAMLTGWIGRVEFLIRWFVAFVRPWVGDAGNTFCTCTCTREGGALVYVNMRMCMLGRSVCLFSC</sequence>
<keyword evidence="1" id="KW-0472">Membrane</keyword>
<dbReference type="EMBL" id="JAGMWT010000014">
    <property type="protein sequence ID" value="KAH7116994.1"/>
    <property type="molecule type" value="Genomic_DNA"/>
</dbReference>
<dbReference type="Proteomes" id="UP000700596">
    <property type="component" value="Unassembled WGS sequence"/>
</dbReference>
<accession>A0A9P9DD72</accession>
<evidence type="ECO:0000313" key="3">
    <source>
        <dbReference type="Proteomes" id="UP000700596"/>
    </source>
</evidence>
<proteinExistence type="predicted"/>
<dbReference type="AlphaFoldDB" id="A0A9P9DD72"/>
<keyword evidence="1" id="KW-0812">Transmembrane</keyword>
<evidence type="ECO:0000256" key="1">
    <source>
        <dbReference type="SAM" id="Phobius"/>
    </source>
</evidence>
<comment type="caution">
    <text evidence="2">The sequence shown here is derived from an EMBL/GenBank/DDBJ whole genome shotgun (WGS) entry which is preliminary data.</text>
</comment>
<name>A0A9P9DD72_9PLEO</name>
<keyword evidence="3" id="KW-1185">Reference proteome</keyword>